<keyword evidence="7" id="KW-0723">Serine/threonine-protein kinase</keyword>
<dbReference type="Gene3D" id="1.10.510.10">
    <property type="entry name" value="Transferase(Phosphotransferase) domain 1"/>
    <property type="match status" value="1"/>
</dbReference>
<keyword evidence="8" id="KW-1185">Reference proteome</keyword>
<dbReference type="GO" id="GO:0005829">
    <property type="term" value="C:cytosol"/>
    <property type="evidence" value="ECO:0007669"/>
    <property type="project" value="TreeGrafter"/>
</dbReference>
<dbReference type="PROSITE" id="PS50011">
    <property type="entry name" value="PROTEIN_KINASE_DOM"/>
    <property type="match status" value="1"/>
</dbReference>
<keyword evidence="1" id="KW-0808">Transferase</keyword>
<dbReference type="InterPro" id="IPR000719">
    <property type="entry name" value="Prot_kinase_dom"/>
</dbReference>
<dbReference type="SUPFAM" id="SSF56112">
    <property type="entry name" value="Protein kinase-like (PK-like)"/>
    <property type="match status" value="1"/>
</dbReference>
<dbReference type="CDD" id="cd20336">
    <property type="entry name" value="Rcat_RBR"/>
    <property type="match status" value="1"/>
</dbReference>
<accession>A0A0L0DHY1</accession>
<evidence type="ECO:0000256" key="3">
    <source>
        <dbReference type="ARBA" id="ARBA00022777"/>
    </source>
</evidence>
<evidence type="ECO:0000256" key="2">
    <source>
        <dbReference type="ARBA" id="ARBA00022741"/>
    </source>
</evidence>
<sequence length="1412" mass="145648">MTTLHLPPEWRSDQVEEALAHATRLTAISLETIDGGRAALPLLPASGLATLLDSADLSALTSLHLARYRSLHRASLAAILANLPALTDLSLSAATGLVAGDLAALATSRCLPSKLSSLSLAETDLASGNDVAALLIHAPQLTALDLAASNADDDALRSIAAAAPHNLATLVLDHTAVTDRGLDLLLASSDDLATLTSISVSGCVRLSLALVAHIAPVTVARAANELVPPFLPALGDDLTAATSSQRTRALSALASVSAILADMTTAVGNLAAALAAPLPSADIDAAAAAHPDLCAYFAAAARATPLGVAADNAARSASQASREFDASAAVLASRMASADLSDHTAVRDALNALNASDGANLATARSSALALAASTSADALVTADAELSALTAAHHAASRLDFPRICLAAVHDESLLRPVAATLDALDAARAALDDATSAAAASHTGLARLATAASAVLHSPSPHPPIADYALRAAARDDVAASHRHCAALIKLETELLAASTSATSLQREQWELEDVIDEASAAIAALGKKARRSGKPIPPAALVAPTARLDDAAARLEEINQHLAHSRAVLAAPDAAALFPDLVARSAQPSFLCQLLATTSVVAAGALSDYEPEPIEVLLCQGDAQTIKYEVKVMARAGASHDLIVLKSVSLASSHLRDDLLARLRAEATTTAAFDHPHIVRINRVFEAASSIHIEMPYYPGGNLARWLAHRPPGPPGLPLLRIFRQIASALTAAHAAGIVHRDVKPANVFVADPNAPHVVLGDFGIAKAVDATTTTVSSASTASASSLAFGTAHYAAPEATSSTWAHLTHRFAVDVYSLGIIMLETISGKQLSLASRPASAAAAVAALGPAVADAPLMAQLAPTVAAMLDTNPAARPPITAVLALLDELIPQAQALASLRTRTSSRLHALHSLRRNIHHARAAIGLAPVVWPVPDPAVHSATLFSFLSAAPASLLAARVQAVHLTTLDETAATLAAAIVAHPTAHGLVTSADGGLLPQDPDSAHGLGVFIGKCLLEGVHLPIPLAPCVYYALLADPTPDSPSVLDALHTGFLAGIGPDLHPLVALLAPDDLRLTILAPVSVDRPRLLAALSWEPPSAADDPAAAAAARRSFIALVTDLDELSLHLLVVRVFGVAALESRAFPQAIVSFGAPALFSATVLAALGLEAPMSECSACGEAFRADEGISCAASDPTRAHFVCNACFAAFVAASLTFDNIGNFRDAGSLIACPEKPAGCASPPFSLNDVSRHAPAHFPALLALRDELFQGQLEGELEERMRREIKLALAQNAFERDVHNIVGHVHEAILTLRCPRCAAAFFDFTGCAALVCTQCNAAFCALCLADCGDDAHTHVLHCSLNPSEDYYVSNDTYQDIQRARRQLALRQYLASLDADLAAAVTARCAQDCADLGIVIA</sequence>
<evidence type="ECO:0000256" key="5">
    <source>
        <dbReference type="ARBA" id="ARBA00037982"/>
    </source>
</evidence>
<comment type="similarity">
    <text evidence="5">Belongs to the protein kinase superfamily. Ser/Thr protein kinase family. GCN2 subfamily.</text>
</comment>
<keyword evidence="2" id="KW-0547">Nucleotide-binding</keyword>
<reference evidence="7 8" key="1">
    <citation type="submission" date="2010-05" db="EMBL/GenBank/DDBJ databases">
        <title>The Genome Sequence of Thecamonas trahens ATCC 50062.</title>
        <authorList>
            <consortium name="The Broad Institute Genome Sequencing Platform"/>
            <person name="Russ C."/>
            <person name="Cuomo C."/>
            <person name="Shea T."/>
            <person name="Young S.K."/>
            <person name="Zeng Q."/>
            <person name="Koehrsen M."/>
            <person name="Haas B."/>
            <person name="Borodovsky M."/>
            <person name="Guigo R."/>
            <person name="Alvarado L."/>
            <person name="Berlin A."/>
            <person name="Bochicchio J."/>
            <person name="Borenstein D."/>
            <person name="Chapman S."/>
            <person name="Chen Z."/>
            <person name="Freedman E."/>
            <person name="Gellesch M."/>
            <person name="Goldberg J."/>
            <person name="Griggs A."/>
            <person name="Gujja S."/>
            <person name="Heilman E."/>
            <person name="Heiman D."/>
            <person name="Hepburn T."/>
            <person name="Howarth C."/>
            <person name="Jen D."/>
            <person name="Larson L."/>
            <person name="Mehta T."/>
            <person name="Park D."/>
            <person name="Pearson M."/>
            <person name="Roberts A."/>
            <person name="Saif S."/>
            <person name="Shenoy N."/>
            <person name="Sisk P."/>
            <person name="Stolte C."/>
            <person name="Sykes S."/>
            <person name="Thomson T."/>
            <person name="Walk T."/>
            <person name="White J."/>
            <person name="Yandava C."/>
            <person name="Burger G."/>
            <person name="Gray M.W."/>
            <person name="Holland P.W.H."/>
            <person name="King N."/>
            <person name="Lang F.B.F."/>
            <person name="Roger A.J."/>
            <person name="Ruiz-Trillo I."/>
            <person name="Lander E."/>
            <person name="Nusbaum C."/>
        </authorList>
    </citation>
    <scope>NUCLEOTIDE SEQUENCE [LARGE SCALE GENOMIC DNA]</scope>
    <source>
        <strain evidence="7 8">ATCC 50062</strain>
    </source>
</reference>
<dbReference type="InterPro" id="IPR032675">
    <property type="entry name" value="LRR_dom_sf"/>
</dbReference>
<dbReference type="GO" id="GO:0005524">
    <property type="term" value="F:ATP binding"/>
    <property type="evidence" value="ECO:0007669"/>
    <property type="project" value="UniProtKB-KW"/>
</dbReference>
<dbReference type="STRING" id="461836.A0A0L0DHY1"/>
<evidence type="ECO:0000256" key="4">
    <source>
        <dbReference type="ARBA" id="ARBA00022840"/>
    </source>
</evidence>
<dbReference type="EMBL" id="GL349471">
    <property type="protein sequence ID" value="KNC51917.1"/>
    <property type="molecule type" value="Genomic_DNA"/>
</dbReference>
<dbReference type="Gene3D" id="1.20.120.1750">
    <property type="match status" value="1"/>
</dbReference>
<gene>
    <name evidence="7" type="ORF">AMSG_08154</name>
</gene>
<feature type="domain" description="Protein kinase" evidence="6">
    <location>
        <begin position="615"/>
        <end position="892"/>
    </location>
</feature>
<organism evidence="7 8">
    <name type="scientific">Thecamonas trahens ATCC 50062</name>
    <dbReference type="NCBI Taxonomy" id="461836"/>
    <lineage>
        <taxon>Eukaryota</taxon>
        <taxon>Apusozoa</taxon>
        <taxon>Apusomonadida</taxon>
        <taxon>Apusomonadidae</taxon>
        <taxon>Thecamonas</taxon>
    </lineage>
</organism>
<dbReference type="Gene3D" id="3.80.10.10">
    <property type="entry name" value="Ribonuclease Inhibitor"/>
    <property type="match status" value="1"/>
</dbReference>
<dbReference type="InterPro" id="IPR011009">
    <property type="entry name" value="Kinase-like_dom_sf"/>
</dbReference>
<dbReference type="OrthoDB" id="541276at2759"/>
<evidence type="ECO:0000259" key="6">
    <source>
        <dbReference type="PROSITE" id="PS50011"/>
    </source>
</evidence>
<dbReference type="SUPFAM" id="SSF52047">
    <property type="entry name" value="RNI-like"/>
    <property type="match status" value="1"/>
</dbReference>
<dbReference type="GO" id="GO:0005634">
    <property type="term" value="C:nucleus"/>
    <property type="evidence" value="ECO:0007669"/>
    <property type="project" value="TreeGrafter"/>
</dbReference>
<dbReference type="PROSITE" id="PS00108">
    <property type="entry name" value="PROTEIN_KINASE_ST"/>
    <property type="match status" value="1"/>
</dbReference>
<dbReference type="GeneID" id="25566912"/>
<dbReference type="eggNOG" id="KOG0598">
    <property type="taxonomic scope" value="Eukaryota"/>
</dbReference>
<dbReference type="GO" id="GO:0004694">
    <property type="term" value="F:eukaryotic translation initiation factor 2alpha kinase activity"/>
    <property type="evidence" value="ECO:0007669"/>
    <property type="project" value="TreeGrafter"/>
</dbReference>
<dbReference type="InterPro" id="IPR008271">
    <property type="entry name" value="Ser/Thr_kinase_AS"/>
</dbReference>
<proteinExistence type="inferred from homology"/>
<evidence type="ECO:0000313" key="8">
    <source>
        <dbReference type="Proteomes" id="UP000054408"/>
    </source>
</evidence>
<name>A0A0L0DHY1_THETB</name>
<dbReference type="Pfam" id="PF00069">
    <property type="entry name" value="Pkinase"/>
    <property type="match status" value="1"/>
</dbReference>
<evidence type="ECO:0000313" key="7">
    <source>
        <dbReference type="EMBL" id="KNC51917.1"/>
    </source>
</evidence>
<evidence type="ECO:0000256" key="1">
    <source>
        <dbReference type="ARBA" id="ARBA00022679"/>
    </source>
</evidence>
<dbReference type="PANTHER" id="PTHR11042">
    <property type="entry name" value="EUKARYOTIC TRANSLATION INITIATION FACTOR 2-ALPHA KINASE EIF2-ALPHA KINASE -RELATED"/>
    <property type="match status" value="1"/>
</dbReference>
<dbReference type="SUPFAM" id="SSF57850">
    <property type="entry name" value="RING/U-box"/>
    <property type="match status" value="1"/>
</dbReference>
<dbReference type="PANTHER" id="PTHR11042:SF136">
    <property type="entry name" value="EIF-2-ALPHA KINASE GCN2"/>
    <property type="match status" value="1"/>
</dbReference>
<protein>
    <submittedName>
        <fullName evidence="7">Serine/threonine protein kinase</fullName>
    </submittedName>
</protein>
<dbReference type="Proteomes" id="UP000054408">
    <property type="component" value="Unassembled WGS sequence"/>
</dbReference>
<dbReference type="RefSeq" id="XP_013755514.1">
    <property type="nucleotide sequence ID" value="XM_013900060.1"/>
</dbReference>
<keyword evidence="4" id="KW-0067">ATP-binding</keyword>
<keyword evidence="3 7" id="KW-0418">Kinase</keyword>
<dbReference type="SMART" id="SM00220">
    <property type="entry name" value="S_TKc"/>
    <property type="match status" value="1"/>
</dbReference>
<dbReference type="InterPro" id="IPR050339">
    <property type="entry name" value="CC_SR_Kinase"/>
</dbReference>